<keyword evidence="2" id="KW-1185">Reference proteome</keyword>
<dbReference type="AlphaFoldDB" id="A0A828Y8X5"/>
<sequence>MPNFQFNPLSILFFQNSQEIYFLLISIRLSTMNFYHKVLF</sequence>
<protein>
    <submittedName>
        <fullName evidence="1">Uncharacterized protein</fullName>
    </submittedName>
</protein>
<dbReference type="Proteomes" id="UP000006339">
    <property type="component" value="Unassembled WGS sequence"/>
</dbReference>
<evidence type="ECO:0000313" key="1">
    <source>
        <dbReference type="EMBL" id="EKO52168.1"/>
    </source>
</evidence>
<gene>
    <name evidence="1" type="ORF">LEP1GSC131_4256</name>
</gene>
<proteinExistence type="predicted"/>
<name>A0A828Y8X5_9LEPT</name>
<dbReference type="EMBL" id="AKWH02000029">
    <property type="protein sequence ID" value="EKO52168.1"/>
    <property type="molecule type" value="Genomic_DNA"/>
</dbReference>
<organism evidence="1 2">
    <name type="scientific">Leptospira kirschneri str. 200802841</name>
    <dbReference type="NCBI Taxonomy" id="1193047"/>
    <lineage>
        <taxon>Bacteria</taxon>
        <taxon>Pseudomonadati</taxon>
        <taxon>Spirochaetota</taxon>
        <taxon>Spirochaetia</taxon>
        <taxon>Leptospirales</taxon>
        <taxon>Leptospiraceae</taxon>
        <taxon>Leptospira</taxon>
    </lineage>
</organism>
<comment type="caution">
    <text evidence="1">The sequence shown here is derived from an EMBL/GenBank/DDBJ whole genome shotgun (WGS) entry which is preliminary data.</text>
</comment>
<reference evidence="1" key="1">
    <citation type="submission" date="2012-10" db="EMBL/GenBank/DDBJ databases">
        <authorList>
            <person name="Harkins D.M."/>
            <person name="Durkin A.S."/>
            <person name="Brinkac L.M."/>
            <person name="Selengut J.D."/>
            <person name="Sanka R."/>
            <person name="DePew J."/>
            <person name="Purushe J."/>
            <person name="Picardeau M."/>
            <person name="Werts C."/>
            <person name="Goarant C."/>
            <person name="Vinetz J.M."/>
            <person name="Sutton G.G."/>
            <person name="Nelson W.C."/>
            <person name="Fouts D.E."/>
        </authorList>
    </citation>
    <scope>NUCLEOTIDE SEQUENCE [LARGE SCALE GENOMIC DNA]</scope>
    <source>
        <strain evidence="1">200802841</strain>
    </source>
</reference>
<accession>A0A828Y8X5</accession>
<evidence type="ECO:0000313" key="2">
    <source>
        <dbReference type="Proteomes" id="UP000006339"/>
    </source>
</evidence>